<dbReference type="AlphaFoldDB" id="A0A4Z2HWC8"/>
<dbReference type="Proteomes" id="UP000314294">
    <property type="component" value="Unassembled WGS sequence"/>
</dbReference>
<keyword evidence="2" id="KW-1185">Reference proteome</keyword>
<evidence type="ECO:0000313" key="2">
    <source>
        <dbReference type="Proteomes" id="UP000314294"/>
    </source>
</evidence>
<gene>
    <name evidence="1" type="ORF">EYF80_019870</name>
</gene>
<comment type="caution">
    <text evidence="1">The sequence shown here is derived from an EMBL/GenBank/DDBJ whole genome shotgun (WGS) entry which is preliminary data.</text>
</comment>
<accession>A0A4Z2HWC8</accession>
<protein>
    <submittedName>
        <fullName evidence="1">Uncharacterized protein</fullName>
    </submittedName>
</protein>
<proteinExistence type="predicted"/>
<sequence length="215" mass="23626">MLSRLFTSSIDGYRLAETTPTERLVFWGSTAVAKQTGTLLKELAGCCGRWVALRPADKSAGRVPITAEASCWDTLASVSSCQRVKKACGSMYCHMRDRHAGRREKEGALQRCPGSEVDQMQACWLLAAGRSAGCKGPVTKPITPEKGRDLWGPRKDDQLASCGFWCFLICYMKTQFNKKTSGHETPAGHEPDGRQRRWIPSVLFALCLAVASPLN</sequence>
<reference evidence="1 2" key="1">
    <citation type="submission" date="2019-03" db="EMBL/GenBank/DDBJ databases">
        <title>First draft genome of Liparis tanakae, snailfish: a comprehensive survey of snailfish specific genes.</title>
        <authorList>
            <person name="Kim W."/>
            <person name="Song I."/>
            <person name="Jeong J.-H."/>
            <person name="Kim D."/>
            <person name="Kim S."/>
            <person name="Ryu S."/>
            <person name="Song J.Y."/>
            <person name="Lee S.K."/>
        </authorList>
    </citation>
    <scope>NUCLEOTIDE SEQUENCE [LARGE SCALE GENOMIC DNA]</scope>
    <source>
        <tissue evidence="1">Muscle</tissue>
    </source>
</reference>
<name>A0A4Z2HWC8_9TELE</name>
<organism evidence="1 2">
    <name type="scientific">Liparis tanakae</name>
    <name type="common">Tanaka's snailfish</name>
    <dbReference type="NCBI Taxonomy" id="230148"/>
    <lineage>
        <taxon>Eukaryota</taxon>
        <taxon>Metazoa</taxon>
        <taxon>Chordata</taxon>
        <taxon>Craniata</taxon>
        <taxon>Vertebrata</taxon>
        <taxon>Euteleostomi</taxon>
        <taxon>Actinopterygii</taxon>
        <taxon>Neopterygii</taxon>
        <taxon>Teleostei</taxon>
        <taxon>Neoteleostei</taxon>
        <taxon>Acanthomorphata</taxon>
        <taxon>Eupercaria</taxon>
        <taxon>Perciformes</taxon>
        <taxon>Cottioidei</taxon>
        <taxon>Cottales</taxon>
        <taxon>Liparidae</taxon>
        <taxon>Liparis</taxon>
    </lineage>
</organism>
<dbReference type="EMBL" id="SRLO01000169">
    <property type="protein sequence ID" value="TNN69997.1"/>
    <property type="molecule type" value="Genomic_DNA"/>
</dbReference>
<evidence type="ECO:0000313" key="1">
    <source>
        <dbReference type="EMBL" id="TNN69997.1"/>
    </source>
</evidence>